<feature type="transmembrane region" description="Helical" evidence="8">
    <location>
        <begin position="71"/>
        <end position="89"/>
    </location>
</feature>
<keyword evidence="7" id="KW-0012">Acyltransferase</keyword>
<evidence type="ECO:0000256" key="5">
    <source>
        <dbReference type="ARBA" id="ARBA00022989"/>
    </source>
</evidence>
<comment type="subcellular location">
    <subcellularLocation>
        <location evidence="1">Cell membrane</location>
        <topology evidence="1">Multi-pass membrane protein</topology>
    </subcellularLocation>
</comment>
<dbReference type="PIRSF" id="PIRSF016636">
    <property type="entry name" value="AlgI_DltB"/>
    <property type="match status" value="1"/>
</dbReference>
<feature type="transmembrane region" description="Helical" evidence="8">
    <location>
        <begin position="429"/>
        <end position="450"/>
    </location>
</feature>
<evidence type="ECO:0000256" key="6">
    <source>
        <dbReference type="ARBA" id="ARBA00023136"/>
    </source>
</evidence>
<feature type="transmembrane region" description="Helical" evidence="8">
    <location>
        <begin position="183"/>
        <end position="201"/>
    </location>
</feature>
<evidence type="ECO:0000313" key="10">
    <source>
        <dbReference type="Proteomes" id="UP000823896"/>
    </source>
</evidence>
<dbReference type="InterPro" id="IPR004299">
    <property type="entry name" value="MBOAT_fam"/>
</dbReference>
<dbReference type="InterPro" id="IPR028362">
    <property type="entry name" value="AlgI"/>
</dbReference>
<feature type="transmembrane region" description="Helical" evidence="8">
    <location>
        <begin position="110"/>
        <end position="128"/>
    </location>
</feature>
<evidence type="ECO:0000256" key="4">
    <source>
        <dbReference type="ARBA" id="ARBA00022692"/>
    </source>
</evidence>
<dbReference type="GO" id="GO:0016746">
    <property type="term" value="F:acyltransferase activity"/>
    <property type="evidence" value="ECO:0007669"/>
    <property type="project" value="UniProtKB-KW"/>
</dbReference>
<keyword evidence="6 7" id="KW-0472">Membrane</keyword>
<feature type="transmembrane region" description="Helical" evidence="8">
    <location>
        <begin position="296"/>
        <end position="323"/>
    </location>
</feature>
<dbReference type="PIRSF" id="PIRSF500217">
    <property type="entry name" value="AlgI"/>
    <property type="match status" value="1"/>
</dbReference>
<feature type="transmembrane region" description="Helical" evidence="8">
    <location>
        <begin position="384"/>
        <end position="409"/>
    </location>
</feature>
<dbReference type="GO" id="GO:0005886">
    <property type="term" value="C:plasma membrane"/>
    <property type="evidence" value="ECO:0007669"/>
    <property type="project" value="UniProtKB-SubCell"/>
</dbReference>
<evidence type="ECO:0000256" key="7">
    <source>
        <dbReference type="PIRNR" id="PIRNR016636"/>
    </source>
</evidence>
<reference evidence="9" key="2">
    <citation type="submission" date="2021-04" db="EMBL/GenBank/DDBJ databases">
        <authorList>
            <person name="Gilroy R."/>
        </authorList>
    </citation>
    <scope>NUCLEOTIDE SEQUENCE</scope>
    <source>
        <strain evidence="9">CHK187-11901</strain>
    </source>
</reference>
<dbReference type="EMBL" id="DWWM01000037">
    <property type="protein sequence ID" value="HJC36629.1"/>
    <property type="molecule type" value="Genomic_DNA"/>
</dbReference>
<dbReference type="Pfam" id="PF03062">
    <property type="entry name" value="MBOAT"/>
    <property type="match status" value="1"/>
</dbReference>
<keyword evidence="4 8" id="KW-0812">Transmembrane</keyword>
<evidence type="ECO:0000256" key="8">
    <source>
        <dbReference type="SAM" id="Phobius"/>
    </source>
</evidence>
<dbReference type="Proteomes" id="UP000823896">
    <property type="component" value="Unassembled WGS sequence"/>
</dbReference>
<feature type="transmembrane region" description="Helical" evidence="8">
    <location>
        <begin position="31"/>
        <end position="59"/>
    </location>
</feature>
<evidence type="ECO:0000313" key="9">
    <source>
        <dbReference type="EMBL" id="HJC36629.1"/>
    </source>
</evidence>
<feature type="transmembrane region" description="Helical" evidence="8">
    <location>
        <begin position="344"/>
        <end position="364"/>
    </location>
</feature>
<dbReference type="AlphaFoldDB" id="A0A9D2SW62"/>
<protein>
    <submittedName>
        <fullName evidence="9">MBOAT family protein</fullName>
    </submittedName>
</protein>
<organism evidence="9 10">
    <name type="scientific">Candidatus Merdibacter merdavium</name>
    <dbReference type="NCBI Taxonomy" id="2838692"/>
    <lineage>
        <taxon>Bacteria</taxon>
        <taxon>Bacillati</taxon>
        <taxon>Bacillota</taxon>
        <taxon>Erysipelotrichia</taxon>
        <taxon>Erysipelotrichales</taxon>
        <taxon>Erysipelotrichaceae</taxon>
        <taxon>Merdibacter</taxon>
    </lineage>
</organism>
<evidence type="ECO:0000256" key="3">
    <source>
        <dbReference type="ARBA" id="ARBA00022475"/>
    </source>
</evidence>
<evidence type="ECO:0000256" key="1">
    <source>
        <dbReference type="ARBA" id="ARBA00004651"/>
    </source>
</evidence>
<feature type="transmembrane region" description="Helical" evidence="8">
    <location>
        <begin position="6"/>
        <end position="24"/>
    </location>
</feature>
<comment type="caution">
    <text evidence="9">The sequence shown here is derived from an EMBL/GenBank/DDBJ whole genome shotgun (WGS) entry which is preliminary data.</text>
</comment>
<dbReference type="GO" id="GO:0042121">
    <property type="term" value="P:alginic acid biosynthetic process"/>
    <property type="evidence" value="ECO:0007669"/>
    <property type="project" value="InterPro"/>
</dbReference>
<evidence type="ECO:0000256" key="2">
    <source>
        <dbReference type="ARBA" id="ARBA00010323"/>
    </source>
</evidence>
<keyword evidence="5 8" id="KW-1133">Transmembrane helix</keyword>
<accession>A0A9D2SW62</accession>
<dbReference type="PANTHER" id="PTHR13285">
    <property type="entry name" value="ACYLTRANSFERASE"/>
    <property type="match status" value="1"/>
</dbReference>
<keyword evidence="7" id="KW-0808">Transferase</keyword>
<proteinExistence type="inferred from homology"/>
<comment type="similarity">
    <text evidence="2 7">Belongs to the membrane-bound acyltransferase family.</text>
</comment>
<dbReference type="PANTHER" id="PTHR13285:SF18">
    <property type="entry name" value="PROTEIN-CYSTEINE N-PALMITOYLTRANSFERASE RASP"/>
    <property type="match status" value="1"/>
</dbReference>
<reference evidence="9" key="1">
    <citation type="journal article" date="2021" name="PeerJ">
        <title>Extensive microbial diversity within the chicken gut microbiome revealed by metagenomics and culture.</title>
        <authorList>
            <person name="Gilroy R."/>
            <person name="Ravi A."/>
            <person name="Getino M."/>
            <person name="Pursley I."/>
            <person name="Horton D.L."/>
            <person name="Alikhan N.F."/>
            <person name="Baker D."/>
            <person name="Gharbi K."/>
            <person name="Hall N."/>
            <person name="Watson M."/>
            <person name="Adriaenssens E.M."/>
            <person name="Foster-Nyarko E."/>
            <person name="Jarju S."/>
            <person name="Secka A."/>
            <person name="Antonio M."/>
            <person name="Oren A."/>
            <person name="Chaudhuri R.R."/>
            <person name="La Ragione R."/>
            <person name="Hildebrand F."/>
            <person name="Pallen M.J."/>
        </authorList>
    </citation>
    <scope>NUCLEOTIDE SEQUENCE</scope>
    <source>
        <strain evidence="9">CHK187-11901</strain>
    </source>
</reference>
<keyword evidence="3 7" id="KW-1003">Cell membrane</keyword>
<feature type="transmembrane region" description="Helical" evidence="8">
    <location>
        <begin position="232"/>
        <end position="254"/>
    </location>
</feature>
<name>A0A9D2SW62_9FIRM</name>
<dbReference type="InterPro" id="IPR051085">
    <property type="entry name" value="MB_O-acyltransferase"/>
</dbReference>
<gene>
    <name evidence="9" type="ORF">H9702_05805</name>
</gene>
<dbReference type="InterPro" id="IPR024194">
    <property type="entry name" value="Ac/AlaTfrase_AlgI/DltB"/>
</dbReference>
<sequence>MEFHTLLFLFRWLPLALLLYLLYFRNHARELFLLIVSLLFYAWGEPLYVFLLIALGAAHYLIARKMRKDEWRWLIVPAVIADVFLLVYFKYYGTILDQLASFVSLSYETLPMPAGISFFMFSLLSYLFDVSRGKIAAERSLRRFLLYVSFFPKLLMGPIMRYEDFRIQLDRPYAQRDQMNKGVCLFIAGLAQKVILSAWMADLFARMAQLPLSFVSGWGQALAYSLQLYFDFAGYSLMAFGLAGMFGFYVPVNFRYPYLSDSISAFWRRWHITLGAWFRDYVYIPLGGSRHGRRRLALSLLVVWLLTGLWHGITLPFLCWGLYHGALVLAERFSMRWRMKLPRWGRIALTDLLAVIGWVFFFSPDLSSAFALLGSMIDVPSFDLAQAAWVMRNYGLMLLICVIGCTPLAHRANVWLSERFGWFRWVKPFIYTGVLIVCVAFIIGSSYQSFLYSAF</sequence>